<dbReference type="InterPro" id="IPR050330">
    <property type="entry name" value="Bact_OuterMem_StrucFunc"/>
</dbReference>
<dbReference type="InterPro" id="IPR036737">
    <property type="entry name" value="OmpA-like_sf"/>
</dbReference>
<keyword evidence="8" id="KW-1185">Reference proteome</keyword>
<dbReference type="AlphaFoldDB" id="A0A553E5V0"/>
<comment type="subcellular location">
    <subcellularLocation>
        <location evidence="1">Cell outer membrane</location>
    </subcellularLocation>
</comment>
<evidence type="ECO:0000256" key="4">
    <source>
        <dbReference type="PROSITE-ProRule" id="PRU00473"/>
    </source>
</evidence>
<evidence type="ECO:0000313" key="7">
    <source>
        <dbReference type="EMBL" id="TRX40428.1"/>
    </source>
</evidence>
<protein>
    <submittedName>
        <fullName evidence="7">OmpA family protein</fullName>
    </submittedName>
</protein>
<keyword evidence="5" id="KW-1133">Transmembrane helix</keyword>
<dbReference type="InterPro" id="IPR006664">
    <property type="entry name" value="OMP_bac"/>
</dbReference>
<feature type="domain" description="OmpA-like" evidence="6">
    <location>
        <begin position="488"/>
        <end position="604"/>
    </location>
</feature>
<keyword evidence="5" id="KW-0812">Transmembrane</keyword>
<accession>A0A553E5V0</accession>
<keyword evidence="3" id="KW-0998">Cell outer membrane</keyword>
<comment type="caution">
    <text evidence="7">The sequence shown here is derived from an EMBL/GenBank/DDBJ whole genome shotgun (WGS) entry which is preliminary data.</text>
</comment>
<dbReference type="Pfam" id="PF00691">
    <property type="entry name" value="OmpA"/>
    <property type="match status" value="1"/>
</dbReference>
<evidence type="ECO:0000256" key="5">
    <source>
        <dbReference type="SAM" id="Phobius"/>
    </source>
</evidence>
<evidence type="ECO:0000256" key="3">
    <source>
        <dbReference type="ARBA" id="ARBA00023237"/>
    </source>
</evidence>
<dbReference type="InterPro" id="IPR006665">
    <property type="entry name" value="OmpA-like"/>
</dbReference>
<sequence length="604" mass="65993">MGKILRTEKLTTFSELLIVIVAIGGILGAVYYISPGIKTAVSKQLNGMELNGTDVNNVTNADKLELPSKEVSSEVSDKPLARIAGYAWNAASGFIVSNGGPKTTKGSLMEKNGVNLEIIRQDWLSELRNMQMKFIEEFDGGEAFPTSDKSVFAIVIMGDGAPFYISSAQKSLDEKYGKGKYHLQVMGAVGMSYGEDKLIGPPSWKSDPKSMKGAVISAVLGDGDWVTTVNYCFANGLKVNPDPTTYDADAVNIYPSENDDYIKSAEELIKSQTTGWTVSLKEVNNGKLTGKSVNRKIDGCATWTPGDKTVFDKLSGFVDIVSTKEFNNQMPAVLIGVKEWATKNPEIVSNILKSALTASNQMKNYEDWKVRASEAVATTYNMETPEYWYKMFKGQQGTKNGLTYNMGGSKVFNYADGMQYFGMTDGVNRYKSVYNQVSSYLTELNPFGFNENVGAVVPYEEAVNLFFLKNINDIESTAADKADYSAQATEVMASGEWKINFSSGSAAVQNSSSKDLEKIYNLLVQAENSKLTIVGHTDNVGNSDANLALSKNRAQAVVNYLKQKGIPENRFQLIDGKGQSEPVADNGSESGKSKNRRVVITFLK</sequence>
<dbReference type="PANTHER" id="PTHR30329">
    <property type="entry name" value="STATOR ELEMENT OF FLAGELLAR MOTOR COMPLEX"/>
    <property type="match status" value="1"/>
</dbReference>
<reference evidence="7 8" key="1">
    <citation type="submission" date="2019-07" db="EMBL/GenBank/DDBJ databases">
        <title>Novel species of Flavobacterium.</title>
        <authorList>
            <person name="Liu Q."/>
            <person name="Xin Y.-H."/>
        </authorList>
    </citation>
    <scope>NUCLEOTIDE SEQUENCE [LARGE SCALE GENOMIC DNA]</scope>
    <source>
        <strain evidence="7 8">LB1R34</strain>
    </source>
</reference>
<keyword evidence="2 4" id="KW-0472">Membrane</keyword>
<dbReference type="CDD" id="cd07185">
    <property type="entry name" value="OmpA_C-like"/>
    <property type="match status" value="1"/>
</dbReference>
<organism evidence="7 8">
    <name type="scientific">Flavobacterium restrictum</name>
    <dbReference type="NCBI Taxonomy" id="2594428"/>
    <lineage>
        <taxon>Bacteria</taxon>
        <taxon>Pseudomonadati</taxon>
        <taxon>Bacteroidota</taxon>
        <taxon>Flavobacteriia</taxon>
        <taxon>Flavobacteriales</taxon>
        <taxon>Flavobacteriaceae</taxon>
        <taxon>Flavobacterium</taxon>
    </lineage>
</organism>
<dbReference type="PROSITE" id="PS51123">
    <property type="entry name" value="OMPA_2"/>
    <property type="match status" value="1"/>
</dbReference>
<dbReference type="Proteomes" id="UP000316371">
    <property type="component" value="Unassembled WGS sequence"/>
</dbReference>
<proteinExistence type="predicted"/>
<feature type="transmembrane region" description="Helical" evidence="5">
    <location>
        <begin position="12"/>
        <end position="33"/>
    </location>
</feature>
<dbReference type="OrthoDB" id="9763897at2"/>
<evidence type="ECO:0000259" key="6">
    <source>
        <dbReference type="PROSITE" id="PS51123"/>
    </source>
</evidence>
<dbReference type="EMBL" id="VJZT01000005">
    <property type="protein sequence ID" value="TRX40428.1"/>
    <property type="molecule type" value="Genomic_DNA"/>
</dbReference>
<dbReference type="RefSeq" id="WP_144255986.1">
    <property type="nucleotide sequence ID" value="NZ_VJZT01000005.1"/>
</dbReference>
<evidence type="ECO:0000313" key="8">
    <source>
        <dbReference type="Proteomes" id="UP000316371"/>
    </source>
</evidence>
<gene>
    <name evidence="7" type="ORF">FNW21_06775</name>
</gene>
<dbReference type="PANTHER" id="PTHR30329:SF21">
    <property type="entry name" value="LIPOPROTEIN YIAD-RELATED"/>
    <property type="match status" value="1"/>
</dbReference>
<dbReference type="SUPFAM" id="SSF103088">
    <property type="entry name" value="OmpA-like"/>
    <property type="match status" value="1"/>
</dbReference>
<name>A0A553E5V0_9FLAO</name>
<evidence type="ECO:0000256" key="2">
    <source>
        <dbReference type="ARBA" id="ARBA00023136"/>
    </source>
</evidence>
<dbReference type="GO" id="GO:0009279">
    <property type="term" value="C:cell outer membrane"/>
    <property type="evidence" value="ECO:0007669"/>
    <property type="project" value="UniProtKB-SubCell"/>
</dbReference>
<evidence type="ECO:0000256" key="1">
    <source>
        <dbReference type="ARBA" id="ARBA00004442"/>
    </source>
</evidence>
<dbReference type="PRINTS" id="PR01021">
    <property type="entry name" value="OMPADOMAIN"/>
</dbReference>
<dbReference type="Gene3D" id="3.30.1330.60">
    <property type="entry name" value="OmpA-like domain"/>
    <property type="match status" value="1"/>
</dbReference>